<reference evidence="6" key="1">
    <citation type="journal article" date="2015" name="Nat. Genet.">
        <title>The pineapple genome and the evolution of CAM photosynthesis.</title>
        <authorList>
            <person name="Ming R."/>
            <person name="VanBuren R."/>
            <person name="Wai C.M."/>
            <person name="Tang H."/>
            <person name="Schatz M.C."/>
            <person name="Bowers J.E."/>
            <person name="Lyons E."/>
            <person name="Wang M.L."/>
            <person name="Chen J."/>
            <person name="Biggers E."/>
            <person name="Zhang J."/>
            <person name="Huang L."/>
            <person name="Zhang L."/>
            <person name="Miao W."/>
            <person name="Zhang J."/>
            <person name="Ye Z."/>
            <person name="Miao C."/>
            <person name="Lin Z."/>
            <person name="Wang H."/>
            <person name="Zhou H."/>
            <person name="Yim W.C."/>
            <person name="Priest H.D."/>
            <person name="Zheng C."/>
            <person name="Woodhouse M."/>
            <person name="Edger P.P."/>
            <person name="Guyot R."/>
            <person name="Guo H.B."/>
            <person name="Guo H."/>
            <person name="Zheng G."/>
            <person name="Singh R."/>
            <person name="Sharma A."/>
            <person name="Min X."/>
            <person name="Zheng Y."/>
            <person name="Lee H."/>
            <person name="Gurtowski J."/>
            <person name="Sedlazeck F.J."/>
            <person name="Harkess A."/>
            <person name="McKain M.R."/>
            <person name="Liao Z."/>
            <person name="Fang J."/>
            <person name="Liu J."/>
            <person name="Zhang X."/>
            <person name="Zhang Q."/>
            <person name="Hu W."/>
            <person name="Qin Y."/>
            <person name="Wang K."/>
            <person name="Chen L.Y."/>
            <person name="Shirley N."/>
            <person name="Lin Y.R."/>
            <person name="Liu L.Y."/>
            <person name="Hernandez A.G."/>
            <person name="Wright C.L."/>
            <person name="Bulone V."/>
            <person name="Tuskan G.A."/>
            <person name="Heath K."/>
            <person name="Zee F."/>
            <person name="Moore P.H."/>
            <person name="Sunkar R."/>
            <person name="Leebens-Mack J.H."/>
            <person name="Mockler T."/>
            <person name="Bennetzen J.L."/>
            <person name="Freeling M."/>
            <person name="Sankoff D."/>
            <person name="Paterson A.H."/>
            <person name="Zhu X."/>
            <person name="Yang X."/>
            <person name="Smith J.A."/>
            <person name="Cushman J.C."/>
            <person name="Paull R.E."/>
            <person name="Yu Q."/>
        </authorList>
    </citation>
    <scope>NUCLEOTIDE SEQUENCE [LARGE SCALE GENOMIC DNA]</scope>
    <source>
        <strain evidence="6">cv. F153</strain>
    </source>
</reference>
<evidence type="ECO:0000313" key="6">
    <source>
        <dbReference type="Proteomes" id="UP000515123"/>
    </source>
</evidence>
<feature type="domain" description="PHD-type" evidence="5">
    <location>
        <begin position="396"/>
        <end position="446"/>
    </location>
</feature>
<dbReference type="GO" id="GO:0000228">
    <property type="term" value="C:nuclear chromosome"/>
    <property type="evidence" value="ECO:0007669"/>
    <property type="project" value="TreeGrafter"/>
</dbReference>
<dbReference type="GeneID" id="109724843"/>
<evidence type="ECO:0000256" key="1">
    <source>
        <dbReference type="ARBA" id="ARBA00022723"/>
    </source>
</evidence>
<dbReference type="GO" id="GO:0006338">
    <property type="term" value="P:chromatin remodeling"/>
    <property type="evidence" value="ECO:0007669"/>
    <property type="project" value="InterPro"/>
</dbReference>
<dbReference type="Proteomes" id="UP000515123">
    <property type="component" value="Linkage group 19"/>
</dbReference>
<dbReference type="RefSeq" id="XP_020109371.1">
    <property type="nucleotide sequence ID" value="XM_020253782.1"/>
</dbReference>
<keyword evidence="6" id="KW-1185">Reference proteome</keyword>
<dbReference type="PANTHER" id="PTHR46510:SF1">
    <property type="entry name" value="BROMODOMAIN ADJACENT TO ZINC FINGER DOMAIN PROTEIN 1A"/>
    <property type="match status" value="1"/>
</dbReference>
<organism evidence="6 7">
    <name type="scientific">Ananas comosus</name>
    <name type="common">Pineapple</name>
    <name type="synonym">Ananas ananas</name>
    <dbReference type="NCBI Taxonomy" id="4615"/>
    <lineage>
        <taxon>Eukaryota</taxon>
        <taxon>Viridiplantae</taxon>
        <taxon>Streptophyta</taxon>
        <taxon>Embryophyta</taxon>
        <taxon>Tracheophyta</taxon>
        <taxon>Spermatophyta</taxon>
        <taxon>Magnoliopsida</taxon>
        <taxon>Liliopsida</taxon>
        <taxon>Poales</taxon>
        <taxon>Bromeliaceae</taxon>
        <taxon>Bromelioideae</taxon>
        <taxon>Ananas</taxon>
    </lineage>
</organism>
<accession>A0A6P5GL25</accession>
<dbReference type="SUPFAM" id="SSF57903">
    <property type="entry name" value="FYVE/PHD zinc finger"/>
    <property type="match status" value="1"/>
</dbReference>
<dbReference type="GO" id="GO:0031445">
    <property type="term" value="P:regulation of heterochromatin formation"/>
    <property type="evidence" value="ECO:0007669"/>
    <property type="project" value="TreeGrafter"/>
</dbReference>
<dbReference type="GO" id="GO:0003677">
    <property type="term" value="F:DNA binding"/>
    <property type="evidence" value="ECO:0007669"/>
    <property type="project" value="TreeGrafter"/>
</dbReference>
<dbReference type="AlphaFoldDB" id="A0A6P5GL25"/>
<evidence type="ECO:0000259" key="5">
    <source>
        <dbReference type="PROSITE" id="PS50016"/>
    </source>
</evidence>
<dbReference type="InterPro" id="IPR001965">
    <property type="entry name" value="Znf_PHD"/>
</dbReference>
<reference evidence="7" key="2">
    <citation type="submission" date="2025-08" db="UniProtKB">
        <authorList>
            <consortium name="RefSeq"/>
        </authorList>
    </citation>
    <scope>IDENTIFICATION</scope>
    <source>
        <tissue evidence="7">Leaf</tissue>
    </source>
</reference>
<dbReference type="InterPro" id="IPR011011">
    <property type="entry name" value="Znf_FYVE_PHD"/>
</dbReference>
<dbReference type="PANTHER" id="PTHR46510">
    <property type="entry name" value="BROMODOMAIN ADJACENT TO ZINC FINGER DOMAIN PROTEIN 1A"/>
    <property type="match status" value="1"/>
</dbReference>
<keyword evidence="2 4" id="KW-0863">Zinc-finger</keyword>
<evidence type="ECO:0000313" key="7">
    <source>
        <dbReference type="RefSeq" id="XP_020109371.1"/>
    </source>
</evidence>
<sequence>MQLELSLDEKCKPLDDNSISFTGSFDLLTMNETAKNVAFVYKRRRVTECSQNDCRKTVLSPDEACKSLDMNRVSFTSSFDLSTMKRTSKNVGFVYKRRKRNECNWSDCGKTIFSTMTETAKNVGFVYKRRKCNEWNRNDCRKASLSLDESCKSLDNVGVSFTSSFNLPRIKRTAKNVGFVYEKQKSDRKSVTYLSRNATESLKQSAKCNSEYYKDGKTILSECEDACETLTNVGVSFSNSSDLSATKSMFPVSSPKMFKLVFKRTKFDRNSLAFISENTTYRIACPCSSASSDEQSVILPIKTSNCDLRKPALNSIIDDRCSSSVSCVPSLMKKEEKGREHCSSKDADVVEQLNKVASVKELCISVLKSDGLLGDAGTSNEDDPIAVPCDRDANCSETCKICGLLGNLLEMLICDICEEAFHLPCCKPKIKKIPVDEWYCQTCFRTKRKSLSAEYSRNKSEPSKKSKSRSPRLRQDWITLMLKDTQPYTTGVPIGEDFQADIPDWSGPMSDSASYYD</sequence>
<dbReference type="InterPro" id="IPR019787">
    <property type="entry name" value="Znf_PHD-finger"/>
</dbReference>
<evidence type="ECO:0000256" key="3">
    <source>
        <dbReference type="ARBA" id="ARBA00022833"/>
    </source>
</evidence>
<dbReference type="InterPro" id="IPR047171">
    <property type="entry name" value="BAZ1A"/>
</dbReference>
<keyword evidence="3" id="KW-0862">Zinc</keyword>
<dbReference type="GO" id="GO:0006355">
    <property type="term" value="P:regulation of DNA-templated transcription"/>
    <property type="evidence" value="ECO:0007669"/>
    <property type="project" value="TreeGrafter"/>
</dbReference>
<dbReference type="Pfam" id="PF00628">
    <property type="entry name" value="PHD"/>
    <property type="match status" value="1"/>
</dbReference>
<dbReference type="GO" id="GO:0008270">
    <property type="term" value="F:zinc ion binding"/>
    <property type="evidence" value="ECO:0007669"/>
    <property type="project" value="UniProtKB-KW"/>
</dbReference>
<dbReference type="InterPro" id="IPR013083">
    <property type="entry name" value="Znf_RING/FYVE/PHD"/>
</dbReference>
<dbReference type="GO" id="GO:0008623">
    <property type="term" value="C:CHRAC"/>
    <property type="evidence" value="ECO:0007669"/>
    <property type="project" value="TreeGrafter"/>
</dbReference>
<evidence type="ECO:0000256" key="4">
    <source>
        <dbReference type="PROSITE-ProRule" id="PRU00146"/>
    </source>
</evidence>
<dbReference type="SMART" id="SM00249">
    <property type="entry name" value="PHD"/>
    <property type="match status" value="1"/>
</dbReference>
<dbReference type="GO" id="GO:0045740">
    <property type="term" value="P:positive regulation of DNA replication"/>
    <property type="evidence" value="ECO:0007669"/>
    <property type="project" value="TreeGrafter"/>
</dbReference>
<keyword evidence="1" id="KW-0479">Metal-binding</keyword>
<dbReference type="PROSITE" id="PS50016">
    <property type="entry name" value="ZF_PHD_2"/>
    <property type="match status" value="1"/>
</dbReference>
<dbReference type="PROSITE" id="PS01359">
    <property type="entry name" value="ZF_PHD_1"/>
    <property type="match status" value="1"/>
</dbReference>
<protein>
    <submittedName>
        <fullName evidence="7">Uncharacterized protein LOC109724843 isoform X1</fullName>
    </submittedName>
</protein>
<evidence type="ECO:0000256" key="2">
    <source>
        <dbReference type="ARBA" id="ARBA00022771"/>
    </source>
</evidence>
<dbReference type="InterPro" id="IPR019786">
    <property type="entry name" value="Zinc_finger_PHD-type_CS"/>
</dbReference>
<dbReference type="Gene3D" id="3.30.40.10">
    <property type="entry name" value="Zinc/RING finger domain, C3HC4 (zinc finger)"/>
    <property type="match status" value="1"/>
</dbReference>
<name>A0A6P5GL25_ANACO</name>
<gene>
    <name evidence="7" type="primary">LOC109724843</name>
</gene>
<proteinExistence type="predicted"/>
<dbReference type="OrthoDB" id="787137at2759"/>